<dbReference type="EMBL" id="GGEC01091563">
    <property type="protein sequence ID" value="MBX72047.1"/>
    <property type="molecule type" value="Transcribed_RNA"/>
</dbReference>
<accession>A0A2P2QYL5</accession>
<protein>
    <submittedName>
        <fullName evidence="1">Uncharacterized protein</fullName>
    </submittedName>
</protein>
<reference evidence="1" key="1">
    <citation type="submission" date="2018-02" db="EMBL/GenBank/DDBJ databases">
        <title>Rhizophora mucronata_Transcriptome.</title>
        <authorList>
            <person name="Meera S.P."/>
            <person name="Sreeshan A."/>
            <person name="Augustine A."/>
        </authorList>
    </citation>
    <scope>NUCLEOTIDE SEQUENCE</scope>
    <source>
        <tissue evidence="1">Leaf</tissue>
    </source>
</reference>
<organism evidence="1">
    <name type="scientific">Rhizophora mucronata</name>
    <name type="common">Asiatic mangrove</name>
    <dbReference type="NCBI Taxonomy" id="61149"/>
    <lineage>
        <taxon>Eukaryota</taxon>
        <taxon>Viridiplantae</taxon>
        <taxon>Streptophyta</taxon>
        <taxon>Embryophyta</taxon>
        <taxon>Tracheophyta</taxon>
        <taxon>Spermatophyta</taxon>
        <taxon>Magnoliopsida</taxon>
        <taxon>eudicotyledons</taxon>
        <taxon>Gunneridae</taxon>
        <taxon>Pentapetalae</taxon>
        <taxon>rosids</taxon>
        <taxon>fabids</taxon>
        <taxon>Malpighiales</taxon>
        <taxon>Rhizophoraceae</taxon>
        <taxon>Rhizophora</taxon>
    </lineage>
</organism>
<sequence length="16" mass="1750">MLILSLRSTSASEITQ</sequence>
<proteinExistence type="predicted"/>
<evidence type="ECO:0000313" key="1">
    <source>
        <dbReference type="EMBL" id="MBX72047.1"/>
    </source>
</evidence>
<name>A0A2P2QYL5_RHIMU</name>
<dbReference type="AlphaFoldDB" id="A0A2P2QYL5"/>